<dbReference type="EC" id="3.1.21.3" evidence="6"/>
<dbReference type="InterPro" id="IPR000055">
    <property type="entry name" value="Restrct_endonuc_typeI_TRD"/>
</dbReference>
<organism evidence="6 7">
    <name type="scientific">Runella defluvii</name>
    <dbReference type="NCBI Taxonomy" id="370973"/>
    <lineage>
        <taxon>Bacteria</taxon>
        <taxon>Pseudomonadati</taxon>
        <taxon>Bacteroidota</taxon>
        <taxon>Cytophagia</taxon>
        <taxon>Cytophagales</taxon>
        <taxon>Spirosomataceae</taxon>
        <taxon>Runella</taxon>
    </lineage>
</organism>
<dbReference type="Proteomes" id="UP000541352">
    <property type="component" value="Unassembled WGS sequence"/>
</dbReference>
<accession>A0A7W5ZRK8</accession>
<evidence type="ECO:0000256" key="3">
    <source>
        <dbReference type="ARBA" id="ARBA00023125"/>
    </source>
</evidence>
<keyword evidence="3" id="KW-0238">DNA-binding</keyword>
<dbReference type="Gene3D" id="1.10.287.1120">
    <property type="entry name" value="Bipartite methylase S protein"/>
    <property type="match status" value="1"/>
</dbReference>
<proteinExistence type="inferred from homology"/>
<feature type="coiled-coil region" evidence="4">
    <location>
        <begin position="399"/>
        <end position="426"/>
    </location>
</feature>
<name>A0A7W5ZRK8_9BACT</name>
<sequence length="437" mass="49415">MSLNCKENAIFLYLFSKQVNKTAIFFTYFTSMNNPKHTLPNGWSLKKLGEVFNITSGTTPSRAVNEYFEKGTHLWVKTTDLNNHFINDTQEKVTDLAMKETSLKKMPVGTVLVAMYGGFNQIGRTGLLQKEASVNQALSAILPNYEVVEPYFLLNWLNCKIEDWKGFAASSRKDPNITKSDVVSFPIILPPLPEQQKIAAILGTWDTATQTATALLAQLEKRKKGLMQQLLSPKTDWKEVRLGEIGSTFNGITGKSAEDFGRGKPYITYLNIFKNTIIDLSDVGLVDISQTDNQNEVRYGDIFFTVSSETPDEVGMSSVFLRKIEGYYLNSFCFGFRLNDFETLLPEFAGYLFRCREFRIEMYKLAQGSTRFNISKGEVVKLKINLPPLAEQIRIAEILNAADAEIRETKAYLEQLKAQKRGLMQQLLTGKVRVKTT</sequence>
<keyword evidence="4" id="KW-0175">Coiled coil</keyword>
<keyword evidence="7" id="KW-1185">Reference proteome</keyword>
<gene>
    <name evidence="6" type="ORF">FHS57_005883</name>
</gene>
<protein>
    <submittedName>
        <fullName evidence="6">Type I restriction enzyme S subunit</fullName>
        <ecNumber evidence="6">3.1.21.3</ecNumber>
    </submittedName>
</protein>
<dbReference type="AlphaFoldDB" id="A0A7W5ZRK8"/>
<dbReference type="SUPFAM" id="SSF116734">
    <property type="entry name" value="DNA methylase specificity domain"/>
    <property type="match status" value="2"/>
</dbReference>
<evidence type="ECO:0000313" key="7">
    <source>
        <dbReference type="Proteomes" id="UP000541352"/>
    </source>
</evidence>
<feature type="domain" description="Type I restriction modification DNA specificity" evidence="5">
    <location>
        <begin position="40"/>
        <end position="221"/>
    </location>
</feature>
<reference evidence="6 7" key="1">
    <citation type="submission" date="2020-08" db="EMBL/GenBank/DDBJ databases">
        <title>Genomic Encyclopedia of Type Strains, Phase IV (KMG-IV): sequencing the most valuable type-strain genomes for metagenomic binning, comparative biology and taxonomic classification.</title>
        <authorList>
            <person name="Goeker M."/>
        </authorList>
    </citation>
    <scope>NUCLEOTIDE SEQUENCE [LARGE SCALE GENOMIC DNA]</scope>
    <source>
        <strain evidence="6 7">DSM 17976</strain>
    </source>
</reference>
<dbReference type="Gene3D" id="3.90.220.20">
    <property type="entry name" value="DNA methylase specificity domains"/>
    <property type="match status" value="2"/>
</dbReference>
<comment type="similarity">
    <text evidence="1">Belongs to the type-I restriction system S methylase family.</text>
</comment>
<dbReference type="GO" id="GO:0009307">
    <property type="term" value="P:DNA restriction-modification system"/>
    <property type="evidence" value="ECO:0007669"/>
    <property type="project" value="UniProtKB-KW"/>
</dbReference>
<dbReference type="GO" id="GO:0003677">
    <property type="term" value="F:DNA binding"/>
    <property type="evidence" value="ECO:0007669"/>
    <property type="project" value="UniProtKB-KW"/>
</dbReference>
<dbReference type="CDD" id="cd17276">
    <property type="entry name" value="RMtype1_S_Sau1132ORF3780P-TRD1-CR1_like"/>
    <property type="match status" value="1"/>
</dbReference>
<evidence type="ECO:0000256" key="2">
    <source>
        <dbReference type="ARBA" id="ARBA00022747"/>
    </source>
</evidence>
<dbReference type="CDD" id="cd17517">
    <property type="entry name" value="RMtype1_S_EcoKI_StySPI-TRD2-CR2_like"/>
    <property type="match status" value="1"/>
</dbReference>
<dbReference type="GO" id="GO:0009035">
    <property type="term" value="F:type I site-specific deoxyribonuclease activity"/>
    <property type="evidence" value="ECO:0007669"/>
    <property type="project" value="UniProtKB-EC"/>
</dbReference>
<keyword evidence="6" id="KW-0378">Hydrolase</keyword>
<evidence type="ECO:0000256" key="1">
    <source>
        <dbReference type="ARBA" id="ARBA00010923"/>
    </source>
</evidence>
<dbReference type="RefSeq" id="WP_221225759.1">
    <property type="nucleotide sequence ID" value="NZ_JACIBY010000022.1"/>
</dbReference>
<dbReference type="InterPro" id="IPR044946">
    <property type="entry name" value="Restrct_endonuc_typeI_TRD_sf"/>
</dbReference>
<dbReference type="EMBL" id="JACIBY010000022">
    <property type="protein sequence ID" value="MBB3841854.1"/>
    <property type="molecule type" value="Genomic_DNA"/>
</dbReference>
<feature type="domain" description="Type I restriction modification DNA specificity" evidence="5">
    <location>
        <begin position="236"/>
        <end position="416"/>
    </location>
</feature>
<dbReference type="PANTHER" id="PTHR30408:SF12">
    <property type="entry name" value="TYPE I RESTRICTION ENZYME MJAVIII SPECIFICITY SUBUNIT"/>
    <property type="match status" value="1"/>
</dbReference>
<comment type="caution">
    <text evidence="6">The sequence shown here is derived from an EMBL/GenBank/DDBJ whole genome shotgun (WGS) entry which is preliminary data.</text>
</comment>
<dbReference type="InterPro" id="IPR052021">
    <property type="entry name" value="Type-I_RS_S_subunit"/>
</dbReference>
<dbReference type="PANTHER" id="PTHR30408">
    <property type="entry name" value="TYPE-1 RESTRICTION ENZYME ECOKI SPECIFICITY PROTEIN"/>
    <property type="match status" value="1"/>
</dbReference>
<dbReference type="Pfam" id="PF01420">
    <property type="entry name" value="Methylase_S"/>
    <property type="match status" value="2"/>
</dbReference>
<evidence type="ECO:0000313" key="6">
    <source>
        <dbReference type="EMBL" id="MBB3841854.1"/>
    </source>
</evidence>
<keyword evidence="2" id="KW-0680">Restriction system</keyword>
<evidence type="ECO:0000256" key="4">
    <source>
        <dbReference type="SAM" id="Coils"/>
    </source>
</evidence>
<evidence type="ECO:0000259" key="5">
    <source>
        <dbReference type="Pfam" id="PF01420"/>
    </source>
</evidence>